<organism evidence="1 2">
    <name type="scientific">Patulibacter brassicae</name>
    <dbReference type="NCBI Taxonomy" id="1705717"/>
    <lineage>
        <taxon>Bacteria</taxon>
        <taxon>Bacillati</taxon>
        <taxon>Actinomycetota</taxon>
        <taxon>Thermoleophilia</taxon>
        <taxon>Solirubrobacterales</taxon>
        <taxon>Patulibacteraceae</taxon>
        <taxon>Patulibacter</taxon>
    </lineage>
</organism>
<dbReference type="PANTHER" id="PTHR34301:SF8">
    <property type="entry name" value="ATPASE DOMAIN-CONTAINING PROTEIN"/>
    <property type="match status" value="1"/>
</dbReference>
<evidence type="ECO:0000313" key="1">
    <source>
        <dbReference type="EMBL" id="MDX8150809.1"/>
    </source>
</evidence>
<keyword evidence="2" id="KW-1185">Reference proteome</keyword>
<dbReference type="PANTHER" id="PTHR34301">
    <property type="entry name" value="DNA-BINDING PROTEIN-RELATED"/>
    <property type="match status" value="1"/>
</dbReference>
<name>A0ABU4VGI1_9ACTN</name>
<sequence>MNPFEYQRPLDPTLLIDRRAELDALQRAAADRVAVRLASPRRFGKTTLLGAHLAAMRAAGHHAALVDLDRVATVVDVLDRIAEGLRQLPGVGPGAIAARLARIGLTVGPAGVQVQLAPRGARATPSPDDARAAIRDLLRLPADLASDGDLVVVAFDEFQDLLTADERLDGLLRSVIQHQGDRVAYLFAGSSPSMMRTLFGDRERPFFGQARPVELPPLPLEETTREVLARMPAPEDPRTADATARIVQAAGGHPQRTMLLAFHLHELLRDEEPTDDLAAAAWARALREVDDVCAALWSTLSRPERAVCSAVADGLAATSTTAAEQHQISRSTLQSTTERLVADGQLLRRGERRRVELLDPLFAAWLRDR</sequence>
<accession>A0ABU4VGI1</accession>
<proteinExistence type="predicted"/>
<dbReference type="InterPro" id="IPR027417">
    <property type="entry name" value="P-loop_NTPase"/>
</dbReference>
<dbReference type="SUPFAM" id="SSF52540">
    <property type="entry name" value="P-loop containing nucleoside triphosphate hydrolases"/>
    <property type="match status" value="1"/>
</dbReference>
<evidence type="ECO:0000313" key="2">
    <source>
        <dbReference type="Proteomes" id="UP001277761"/>
    </source>
</evidence>
<dbReference type="Proteomes" id="UP001277761">
    <property type="component" value="Unassembled WGS sequence"/>
</dbReference>
<evidence type="ECO:0008006" key="3">
    <source>
        <dbReference type="Google" id="ProtNLM"/>
    </source>
</evidence>
<comment type="caution">
    <text evidence="1">The sequence shown here is derived from an EMBL/GenBank/DDBJ whole genome shotgun (WGS) entry which is preliminary data.</text>
</comment>
<gene>
    <name evidence="1" type="ORF">SK069_04315</name>
</gene>
<protein>
    <recommendedName>
        <fullName evidence="3">ATP-binding protein</fullName>
    </recommendedName>
</protein>
<dbReference type="RefSeq" id="WP_319952951.1">
    <property type="nucleotide sequence ID" value="NZ_JAXAVX010000001.1"/>
</dbReference>
<dbReference type="Gene3D" id="3.40.50.300">
    <property type="entry name" value="P-loop containing nucleotide triphosphate hydrolases"/>
    <property type="match status" value="1"/>
</dbReference>
<reference evidence="1 2" key="1">
    <citation type="submission" date="2023-11" db="EMBL/GenBank/DDBJ databases">
        <authorList>
            <person name="Xu M."/>
            <person name="Jiang T."/>
        </authorList>
    </citation>
    <scope>NUCLEOTIDE SEQUENCE [LARGE SCALE GENOMIC DNA]</scope>
    <source>
        <strain evidence="1 2">SD</strain>
    </source>
</reference>
<dbReference type="EMBL" id="JAXAVX010000001">
    <property type="protein sequence ID" value="MDX8150809.1"/>
    <property type="molecule type" value="Genomic_DNA"/>
</dbReference>